<dbReference type="SUPFAM" id="SSF52172">
    <property type="entry name" value="CheY-like"/>
    <property type="match status" value="1"/>
</dbReference>
<feature type="compositionally biased region" description="Polar residues" evidence="7">
    <location>
        <begin position="883"/>
        <end position="894"/>
    </location>
</feature>
<dbReference type="SUPFAM" id="SSF47384">
    <property type="entry name" value="Homodimeric domain of signal transducing histidine kinase"/>
    <property type="match status" value="1"/>
</dbReference>
<dbReference type="InterPro" id="IPR003661">
    <property type="entry name" value="HisK_dim/P_dom"/>
</dbReference>
<evidence type="ECO:0000256" key="8">
    <source>
        <dbReference type="SAM" id="Phobius"/>
    </source>
</evidence>
<feature type="transmembrane region" description="Helical" evidence="8">
    <location>
        <begin position="275"/>
        <end position="295"/>
    </location>
</feature>
<dbReference type="Gene3D" id="3.30.565.10">
    <property type="entry name" value="Histidine kinase-like ATPase, C-terminal domain"/>
    <property type="match status" value="1"/>
</dbReference>
<feature type="transmembrane region" description="Helical" evidence="8">
    <location>
        <begin position="363"/>
        <end position="381"/>
    </location>
</feature>
<evidence type="ECO:0000256" key="2">
    <source>
        <dbReference type="ARBA" id="ARBA00012438"/>
    </source>
</evidence>
<dbReference type="EMBL" id="KN823023">
    <property type="protein sequence ID" value="KIO26491.1"/>
    <property type="molecule type" value="Genomic_DNA"/>
</dbReference>
<evidence type="ECO:0000259" key="9">
    <source>
        <dbReference type="PROSITE" id="PS50109"/>
    </source>
</evidence>
<organism evidence="11 12">
    <name type="scientific">Tulasnella calospora MUT 4182</name>
    <dbReference type="NCBI Taxonomy" id="1051891"/>
    <lineage>
        <taxon>Eukaryota</taxon>
        <taxon>Fungi</taxon>
        <taxon>Dikarya</taxon>
        <taxon>Basidiomycota</taxon>
        <taxon>Agaricomycotina</taxon>
        <taxon>Agaricomycetes</taxon>
        <taxon>Cantharellales</taxon>
        <taxon>Tulasnellaceae</taxon>
        <taxon>Tulasnella</taxon>
    </lineage>
</organism>
<reference evidence="12" key="2">
    <citation type="submission" date="2015-01" db="EMBL/GenBank/DDBJ databases">
        <title>Evolutionary Origins and Diversification of the Mycorrhizal Mutualists.</title>
        <authorList>
            <consortium name="DOE Joint Genome Institute"/>
            <consortium name="Mycorrhizal Genomics Consortium"/>
            <person name="Kohler A."/>
            <person name="Kuo A."/>
            <person name="Nagy L.G."/>
            <person name="Floudas D."/>
            <person name="Copeland A."/>
            <person name="Barry K.W."/>
            <person name="Cichocki N."/>
            <person name="Veneault-Fourrey C."/>
            <person name="LaButti K."/>
            <person name="Lindquist E.A."/>
            <person name="Lipzen A."/>
            <person name="Lundell T."/>
            <person name="Morin E."/>
            <person name="Murat C."/>
            <person name="Riley R."/>
            <person name="Ohm R."/>
            <person name="Sun H."/>
            <person name="Tunlid A."/>
            <person name="Henrissat B."/>
            <person name="Grigoriev I.V."/>
            <person name="Hibbett D.S."/>
            <person name="Martin F."/>
        </authorList>
    </citation>
    <scope>NUCLEOTIDE SEQUENCE [LARGE SCALE GENOMIC DNA]</scope>
    <source>
        <strain evidence="12">MUT 4182</strain>
    </source>
</reference>
<dbReference type="InterPro" id="IPR036097">
    <property type="entry name" value="HisK_dim/P_sf"/>
</dbReference>
<feature type="compositionally biased region" description="Polar residues" evidence="7">
    <location>
        <begin position="905"/>
        <end position="926"/>
    </location>
</feature>
<dbReference type="InterPro" id="IPR011006">
    <property type="entry name" value="CheY-like_superfamily"/>
</dbReference>
<dbReference type="PROSITE" id="PS50109">
    <property type="entry name" value="HIS_KIN"/>
    <property type="match status" value="1"/>
</dbReference>
<feature type="transmembrane region" description="Helical" evidence="8">
    <location>
        <begin position="339"/>
        <end position="356"/>
    </location>
</feature>
<gene>
    <name evidence="11" type="ORF">M407DRAFT_24212</name>
</gene>
<feature type="compositionally biased region" description="Polar residues" evidence="7">
    <location>
        <begin position="781"/>
        <end position="804"/>
    </location>
</feature>
<dbReference type="GO" id="GO:0009927">
    <property type="term" value="F:histidine phosphotransfer kinase activity"/>
    <property type="evidence" value="ECO:0007669"/>
    <property type="project" value="TreeGrafter"/>
</dbReference>
<dbReference type="Pfam" id="PF00512">
    <property type="entry name" value="HisKA"/>
    <property type="match status" value="1"/>
</dbReference>
<evidence type="ECO:0000259" key="10">
    <source>
        <dbReference type="PROSITE" id="PS50110"/>
    </source>
</evidence>
<reference evidence="11 12" key="1">
    <citation type="submission" date="2014-04" db="EMBL/GenBank/DDBJ databases">
        <authorList>
            <consortium name="DOE Joint Genome Institute"/>
            <person name="Kuo A."/>
            <person name="Girlanda M."/>
            <person name="Perotto S."/>
            <person name="Kohler A."/>
            <person name="Nagy L.G."/>
            <person name="Floudas D."/>
            <person name="Copeland A."/>
            <person name="Barry K.W."/>
            <person name="Cichocki N."/>
            <person name="Veneault-Fourrey C."/>
            <person name="LaButti K."/>
            <person name="Lindquist E.A."/>
            <person name="Lipzen A."/>
            <person name="Lundell T."/>
            <person name="Morin E."/>
            <person name="Murat C."/>
            <person name="Sun H."/>
            <person name="Tunlid A."/>
            <person name="Henrissat B."/>
            <person name="Grigoriev I.V."/>
            <person name="Hibbett D.S."/>
            <person name="Martin F."/>
            <person name="Nordberg H.P."/>
            <person name="Cantor M.N."/>
            <person name="Hua S.X."/>
        </authorList>
    </citation>
    <scope>NUCLEOTIDE SEQUENCE [LARGE SCALE GENOMIC DNA]</scope>
    <source>
        <strain evidence="11 12">MUT 4182</strain>
    </source>
</reference>
<feature type="region of interest" description="Disordered" evidence="7">
    <location>
        <begin position="781"/>
        <end position="818"/>
    </location>
</feature>
<feature type="domain" description="Response regulatory" evidence="10">
    <location>
        <begin position="973"/>
        <end position="1115"/>
    </location>
</feature>
<keyword evidence="8" id="KW-0472">Membrane</keyword>
<comment type="catalytic activity">
    <reaction evidence="1">
        <text>ATP + protein L-histidine = ADP + protein N-phospho-L-histidine.</text>
        <dbReference type="EC" id="2.7.13.3"/>
    </reaction>
</comment>
<dbReference type="Proteomes" id="UP000054248">
    <property type="component" value="Unassembled WGS sequence"/>
</dbReference>
<dbReference type="Pfam" id="PF00072">
    <property type="entry name" value="Response_reg"/>
    <property type="match status" value="1"/>
</dbReference>
<accession>A0A0C3QI87</accession>
<dbReference type="GO" id="GO:0000155">
    <property type="term" value="F:phosphorelay sensor kinase activity"/>
    <property type="evidence" value="ECO:0007669"/>
    <property type="project" value="InterPro"/>
</dbReference>
<evidence type="ECO:0000313" key="12">
    <source>
        <dbReference type="Proteomes" id="UP000054248"/>
    </source>
</evidence>
<evidence type="ECO:0000256" key="5">
    <source>
        <dbReference type="ARBA" id="ARBA00022777"/>
    </source>
</evidence>
<sequence length="1138" mass="124995">MIPIRRGGRSNDEGSIITRERRTIPAGLPPPAIATTGRRGSGTGSGTKKTATFDDEDHGLSTRVRVHWARFKKRLGAGSALSESLIEVTETSIASESAGRRYVTGKDNNEATDDEEVDETVVDNQFWLDATSKSPTLPSEKDAQTPEMSGASGTHGASGLTDGGSVHEPTGLMAVGHKLKWFYYRVERGLASFFFTSFYDPVSEAQYKKETYWQGKALAIWGCGFVLLNWILVCILINKEYMILPDKIFYYMVSPVLAVPLGPIVTYDWPRRFPTFYQLFLTFSIWSWAAYNLILLELCGYYNQKQAVTQCPGKEFVGVFYYTTAFPVIALFALGQNRLMAAIQAILTVPLMAYVIRDRQTWIRNTLNFCIFMIFLVWVHYQKEQAERRLHTMRDRLKVQYRATQQAQVRESKAADSKKRFSSYIFHEVRVPLNTALLALQNMQASGLMKNDDIEVTALEGSLTMMSKVLNDVLDFNRMDSGRFESVSKPYAFHKVIKGMLVPLQLVANARGLHLIIELDEQIDRIAKLMLSKARADAAAKNKNSSEKTYGVGSEGVTITVGGSAITGEGNVEDEVALVVGDEHRLRQIVTNLTSNACKFTPTGGKIWVRTKLILPDEYNPLHPSASEPPPPVTTPKETVDEPSTEGNVPPPSLSVKHLNMHNSPPGTTPTLERIVVRIEVEDTGVGIRRKDMVDNRLFSPYVQTDIGRFQGGKGTGLGLALSKHIIRLSGGRLGVKSKRNQGSMFWVELAVGVGRKVLEKQDLIGKDGLVAQNFELSSETTEAFNAPQTEDATPSTMLSTSDGSPHDSAFSAPPGHSASAMRELMEHSGEIELLPRNKQYIVNGTAIPAAATLPRPPPVILQQPPAVLTPPDSVVEGPPSGVESQASSGTTARPTRVPIPPPQFSFNSVSATSGSLEPTSSQFSLGFSPAVIPSTEESQEPSSTSTPKPPEATGHKKPKPPASIASGDPLLDVLVVDDDAMTRTLMGRMLTRNGCVVETAENGKVALDKVLQAKNPFTFAPNQPGDRPRRVQTPYLQEEEPRYDVVFLDNQMPVMSGVDMVRQLRGLKRKDFVVGVTGNALKEDQMEYLDAGVDAVLTKPAKEASLKNFLRIALERKKAKMRAETHDPQPSPKEPPP</sequence>
<evidence type="ECO:0000313" key="11">
    <source>
        <dbReference type="EMBL" id="KIO26491.1"/>
    </source>
</evidence>
<dbReference type="SMART" id="SM00448">
    <property type="entry name" value="REC"/>
    <property type="match status" value="1"/>
</dbReference>
<feature type="compositionally biased region" description="Low complexity" evidence="7">
    <location>
        <begin position="934"/>
        <end position="947"/>
    </location>
</feature>
<dbReference type="GO" id="GO:0005886">
    <property type="term" value="C:plasma membrane"/>
    <property type="evidence" value="ECO:0007669"/>
    <property type="project" value="TreeGrafter"/>
</dbReference>
<dbReference type="SMART" id="SM00387">
    <property type="entry name" value="HATPase_c"/>
    <property type="match status" value="1"/>
</dbReference>
<dbReference type="CDD" id="cd00082">
    <property type="entry name" value="HisKA"/>
    <property type="match status" value="1"/>
</dbReference>
<proteinExistence type="predicted"/>
<evidence type="ECO:0000256" key="7">
    <source>
        <dbReference type="SAM" id="MobiDB-lite"/>
    </source>
</evidence>
<keyword evidence="8" id="KW-1133">Transmembrane helix</keyword>
<feature type="compositionally biased region" description="Basic and acidic residues" evidence="7">
    <location>
        <begin position="1118"/>
        <end position="1128"/>
    </location>
</feature>
<feature type="region of interest" description="Disordered" evidence="7">
    <location>
        <begin position="862"/>
        <end position="968"/>
    </location>
</feature>
<keyword evidence="12" id="KW-1185">Reference proteome</keyword>
<name>A0A0C3QI87_9AGAM</name>
<keyword evidence="5" id="KW-0418">Kinase</keyword>
<feature type="domain" description="Histidine kinase" evidence="9">
    <location>
        <begin position="424"/>
        <end position="754"/>
    </location>
</feature>
<feature type="transmembrane region" description="Helical" evidence="8">
    <location>
        <begin position="249"/>
        <end position="269"/>
    </location>
</feature>
<dbReference type="InterPro" id="IPR003594">
    <property type="entry name" value="HATPase_dom"/>
</dbReference>
<dbReference type="PANTHER" id="PTHR43047:SF66">
    <property type="entry name" value="HISKA"/>
    <property type="match status" value="1"/>
</dbReference>
<keyword evidence="8" id="KW-0812">Transmembrane</keyword>
<dbReference type="SMART" id="SM00388">
    <property type="entry name" value="HisKA"/>
    <property type="match status" value="1"/>
</dbReference>
<dbReference type="InterPro" id="IPR004358">
    <property type="entry name" value="Sig_transdc_His_kin-like_C"/>
</dbReference>
<dbReference type="InterPro" id="IPR036890">
    <property type="entry name" value="HATPase_C_sf"/>
</dbReference>
<dbReference type="OrthoDB" id="60033at2759"/>
<dbReference type="AlphaFoldDB" id="A0A0C3QI87"/>
<dbReference type="Gene3D" id="1.10.287.130">
    <property type="match status" value="1"/>
</dbReference>
<dbReference type="Gene3D" id="3.40.50.2300">
    <property type="match status" value="1"/>
</dbReference>
<dbReference type="CDD" id="cd17546">
    <property type="entry name" value="REC_hyHK_CKI1_RcsC-like"/>
    <property type="match status" value="1"/>
</dbReference>
<dbReference type="InterPro" id="IPR001789">
    <property type="entry name" value="Sig_transdc_resp-reg_receiver"/>
</dbReference>
<evidence type="ECO:0000256" key="3">
    <source>
        <dbReference type="ARBA" id="ARBA00022553"/>
    </source>
</evidence>
<dbReference type="SUPFAM" id="SSF55874">
    <property type="entry name" value="ATPase domain of HSP90 chaperone/DNA topoisomerase II/histidine kinase"/>
    <property type="match status" value="1"/>
</dbReference>
<feature type="transmembrane region" description="Helical" evidence="8">
    <location>
        <begin position="316"/>
        <end position="333"/>
    </location>
</feature>
<dbReference type="STRING" id="1051891.A0A0C3QI87"/>
<dbReference type="Pfam" id="PF02518">
    <property type="entry name" value="HATPase_c"/>
    <property type="match status" value="1"/>
</dbReference>
<dbReference type="InterPro" id="IPR005467">
    <property type="entry name" value="His_kinase_dom"/>
</dbReference>
<feature type="transmembrane region" description="Helical" evidence="8">
    <location>
        <begin position="219"/>
        <end position="237"/>
    </location>
</feature>
<dbReference type="PROSITE" id="PS50110">
    <property type="entry name" value="RESPONSE_REGULATORY"/>
    <property type="match status" value="1"/>
</dbReference>
<keyword evidence="4" id="KW-0808">Transferase</keyword>
<evidence type="ECO:0000256" key="4">
    <source>
        <dbReference type="ARBA" id="ARBA00022679"/>
    </source>
</evidence>
<feature type="region of interest" description="Disordered" evidence="7">
    <location>
        <begin position="131"/>
        <end position="162"/>
    </location>
</feature>
<dbReference type="HOGENOM" id="CLU_006108_0_0_1"/>
<feature type="region of interest" description="Disordered" evidence="7">
    <location>
        <begin position="1118"/>
        <end position="1138"/>
    </location>
</feature>
<feature type="modified residue" description="4-aspartylphosphate" evidence="6">
    <location>
        <position position="1050"/>
    </location>
</feature>
<evidence type="ECO:0000256" key="6">
    <source>
        <dbReference type="PROSITE-ProRule" id="PRU00169"/>
    </source>
</evidence>
<feature type="region of interest" description="Disordered" evidence="7">
    <location>
        <begin position="1"/>
        <end position="56"/>
    </location>
</feature>
<feature type="region of interest" description="Disordered" evidence="7">
    <location>
        <begin position="620"/>
        <end position="652"/>
    </location>
</feature>
<evidence type="ECO:0000256" key="1">
    <source>
        <dbReference type="ARBA" id="ARBA00000085"/>
    </source>
</evidence>
<keyword evidence="3 6" id="KW-0597">Phosphoprotein</keyword>
<dbReference type="PRINTS" id="PR00344">
    <property type="entry name" value="BCTRLSENSOR"/>
</dbReference>
<dbReference type="PANTHER" id="PTHR43047">
    <property type="entry name" value="TWO-COMPONENT HISTIDINE PROTEIN KINASE"/>
    <property type="match status" value="1"/>
</dbReference>
<protein>
    <recommendedName>
        <fullName evidence="2">histidine kinase</fullName>
        <ecNumber evidence="2">2.7.13.3</ecNumber>
    </recommendedName>
</protein>
<dbReference type="EC" id="2.7.13.3" evidence="2"/>